<dbReference type="InterPro" id="IPR039421">
    <property type="entry name" value="Type_1_exporter"/>
</dbReference>
<evidence type="ECO:0000256" key="3">
    <source>
        <dbReference type="ARBA" id="ARBA00022741"/>
    </source>
</evidence>
<dbReference type="Gene3D" id="3.40.50.300">
    <property type="entry name" value="P-loop containing nucleotide triphosphate hydrolases"/>
    <property type="match status" value="1"/>
</dbReference>
<evidence type="ECO:0000256" key="7">
    <source>
        <dbReference type="SAM" id="MobiDB-lite"/>
    </source>
</evidence>
<keyword evidence="2" id="KW-0812">Transmembrane</keyword>
<feature type="domain" description="ABC transmembrane type-1" evidence="9">
    <location>
        <begin position="15"/>
        <end position="120"/>
    </location>
</feature>
<feature type="domain" description="ABC transporter" evidence="8">
    <location>
        <begin position="151"/>
        <end position="399"/>
    </location>
</feature>
<dbReference type="InterPro" id="IPR036640">
    <property type="entry name" value="ABC1_TM_sf"/>
</dbReference>
<dbReference type="Gene3D" id="1.20.1560.10">
    <property type="entry name" value="ABC transporter type 1, transmembrane domain"/>
    <property type="match status" value="1"/>
</dbReference>
<evidence type="ECO:0000259" key="9">
    <source>
        <dbReference type="PROSITE" id="PS50929"/>
    </source>
</evidence>
<gene>
    <name evidence="10" type="ORF">ABZ931_36195</name>
</gene>
<organism evidence="10 11">
    <name type="scientific">Streptomyces neyagawaensis</name>
    <dbReference type="NCBI Taxonomy" id="42238"/>
    <lineage>
        <taxon>Bacteria</taxon>
        <taxon>Bacillati</taxon>
        <taxon>Actinomycetota</taxon>
        <taxon>Actinomycetes</taxon>
        <taxon>Kitasatosporales</taxon>
        <taxon>Streptomycetaceae</taxon>
        <taxon>Streptomyces</taxon>
    </lineage>
</organism>
<sequence>TPCATRGEGAGAQHQQLLDTIGGGSTVRAFGLEREHTERVTERSWSVVELTMRGLRLVLGFYSRLHIAEYVGLSAVLITGYWLVRQGSAGIGTATAAALYFHSLFGPVNAALALLDDAQAATAGLARLVGVTDEPPPSAGRPPVAADVVDVVVRGVSHSYLPGHPVLHDLDLTIGHGERVALVGASGAGKTTLARLVAGIHPPARGTVLVGGVPPTELGRPAQPGPHSSPGPDPAPDPRTIALITQETHVFAGPLADDLRLARPDATDDELRAALDRVDALGWAEALPDGLATVVGDGGHRLSGERTQALALARLILADPPLVILDEATAEAGSAGARSLEKAVARAVDGRTALIVAHRLSQAATADRVVVMEAGRIVESGTHDELRAAQGPYAALWSAWSDARDPAPDAPAPADALTPAGAEPVAATTPADAPTLADAPTSAEVPGARVAPKTPTRTAPQEPEPKDR</sequence>
<dbReference type="RefSeq" id="WP_359701996.1">
    <property type="nucleotide sequence ID" value="NZ_JBEYXT010000304.1"/>
</dbReference>
<keyword evidence="5" id="KW-1133">Transmembrane helix</keyword>
<dbReference type="PANTHER" id="PTHR24221">
    <property type="entry name" value="ATP-BINDING CASSETTE SUB-FAMILY B"/>
    <property type="match status" value="1"/>
</dbReference>
<feature type="region of interest" description="Disordered" evidence="7">
    <location>
        <begin position="404"/>
        <end position="468"/>
    </location>
</feature>
<name>A0ABV3BBP4_9ACTN</name>
<dbReference type="InterPro" id="IPR003593">
    <property type="entry name" value="AAA+_ATPase"/>
</dbReference>
<evidence type="ECO:0000256" key="6">
    <source>
        <dbReference type="ARBA" id="ARBA00023136"/>
    </source>
</evidence>
<feature type="non-terminal residue" evidence="10">
    <location>
        <position position="1"/>
    </location>
</feature>
<dbReference type="SMART" id="SM00382">
    <property type="entry name" value="AAA"/>
    <property type="match status" value="1"/>
</dbReference>
<comment type="subcellular location">
    <subcellularLocation>
        <location evidence="1">Cell membrane</location>
        <topology evidence="1">Multi-pass membrane protein</topology>
    </subcellularLocation>
</comment>
<protein>
    <submittedName>
        <fullName evidence="10">ATP-binding cassette domain-containing protein</fullName>
    </submittedName>
</protein>
<evidence type="ECO:0000256" key="2">
    <source>
        <dbReference type="ARBA" id="ARBA00022692"/>
    </source>
</evidence>
<evidence type="ECO:0000256" key="4">
    <source>
        <dbReference type="ARBA" id="ARBA00022840"/>
    </source>
</evidence>
<reference evidence="10 11" key="1">
    <citation type="submission" date="2024-06" db="EMBL/GenBank/DDBJ databases">
        <title>The Natural Products Discovery Center: Release of the First 8490 Sequenced Strains for Exploring Actinobacteria Biosynthetic Diversity.</title>
        <authorList>
            <person name="Kalkreuter E."/>
            <person name="Kautsar S.A."/>
            <person name="Yang D."/>
            <person name="Bader C.D."/>
            <person name="Teijaro C.N."/>
            <person name="Fluegel L."/>
            <person name="Davis C.M."/>
            <person name="Simpson J.R."/>
            <person name="Lauterbach L."/>
            <person name="Steele A.D."/>
            <person name="Gui C."/>
            <person name="Meng S."/>
            <person name="Li G."/>
            <person name="Viehrig K."/>
            <person name="Ye F."/>
            <person name="Su P."/>
            <person name="Kiefer A.F."/>
            <person name="Nichols A."/>
            <person name="Cepeda A.J."/>
            <person name="Yan W."/>
            <person name="Fan B."/>
            <person name="Jiang Y."/>
            <person name="Adhikari A."/>
            <person name="Zheng C.-J."/>
            <person name="Schuster L."/>
            <person name="Cowan T.M."/>
            <person name="Smanski M.J."/>
            <person name="Chevrette M.G."/>
            <person name="De Carvalho L.P.S."/>
            <person name="Shen B."/>
        </authorList>
    </citation>
    <scope>NUCLEOTIDE SEQUENCE [LARGE SCALE GENOMIC DNA]</scope>
    <source>
        <strain evidence="10 11">NPDC046851</strain>
    </source>
</reference>
<dbReference type="SUPFAM" id="SSF52540">
    <property type="entry name" value="P-loop containing nucleoside triphosphate hydrolases"/>
    <property type="match status" value="1"/>
</dbReference>
<dbReference type="InterPro" id="IPR027417">
    <property type="entry name" value="P-loop_NTPase"/>
</dbReference>
<comment type="caution">
    <text evidence="10">The sequence shown here is derived from an EMBL/GenBank/DDBJ whole genome shotgun (WGS) entry which is preliminary data.</text>
</comment>
<evidence type="ECO:0000256" key="5">
    <source>
        <dbReference type="ARBA" id="ARBA00022989"/>
    </source>
</evidence>
<keyword evidence="4 10" id="KW-0067">ATP-binding</keyword>
<dbReference type="SUPFAM" id="SSF90123">
    <property type="entry name" value="ABC transporter transmembrane region"/>
    <property type="match status" value="1"/>
</dbReference>
<dbReference type="PROSITE" id="PS50929">
    <property type="entry name" value="ABC_TM1F"/>
    <property type="match status" value="1"/>
</dbReference>
<dbReference type="GO" id="GO:0005524">
    <property type="term" value="F:ATP binding"/>
    <property type="evidence" value="ECO:0007669"/>
    <property type="project" value="UniProtKB-KW"/>
</dbReference>
<proteinExistence type="predicted"/>
<dbReference type="Proteomes" id="UP001551189">
    <property type="component" value="Unassembled WGS sequence"/>
</dbReference>
<feature type="compositionally biased region" description="Low complexity" evidence="7">
    <location>
        <begin position="412"/>
        <end position="443"/>
    </location>
</feature>
<dbReference type="PROSITE" id="PS50893">
    <property type="entry name" value="ABC_TRANSPORTER_2"/>
    <property type="match status" value="1"/>
</dbReference>
<dbReference type="InterPro" id="IPR003439">
    <property type="entry name" value="ABC_transporter-like_ATP-bd"/>
</dbReference>
<keyword evidence="11" id="KW-1185">Reference proteome</keyword>
<feature type="region of interest" description="Disordered" evidence="7">
    <location>
        <begin position="212"/>
        <end position="239"/>
    </location>
</feature>
<feature type="compositionally biased region" description="Pro residues" evidence="7">
    <location>
        <begin position="223"/>
        <end position="237"/>
    </location>
</feature>
<dbReference type="Pfam" id="PF00005">
    <property type="entry name" value="ABC_tran"/>
    <property type="match status" value="1"/>
</dbReference>
<dbReference type="PANTHER" id="PTHR24221:SF654">
    <property type="entry name" value="ATP-BINDING CASSETTE SUB-FAMILY B MEMBER 6"/>
    <property type="match status" value="1"/>
</dbReference>
<evidence type="ECO:0000313" key="11">
    <source>
        <dbReference type="Proteomes" id="UP001551189"/>
    </source>
</evidence>
<keyword evidence="3" id="KW-0547">Nucleotide-binding</keyword>
<keyword evidence="6" id="KW-0472">Membrane</keyword>
<accession>A0ABV3BBP4</accession>
<dbReference type="InterPro" id="IPR011527">
    <property type="entry name" value="ABC1_TM_dom"/>
</dbReference>
<evidence type="ECO:0000313" key="10">
    <source>
        <dbReference type="EMBL" id="MEU6806389.1"/>
    </source>
</evidence>
<dbReference type="EMBL" id="JBEYXT010000304">
    <property type="protein sequence ID" value="MEU6806389.1"/>
    <property type="molecule type" value="Genomic_DNA"/>
</dbReference>
<evidence type="ECO:0000256" key="1">
    <source>
        <dbReference type="ARBA" id="ARBA00004651"/>
    </source>
</evidence>
<evidence type="ECO:0000259" key="8">
    <source>
        <dbReference type="PROSITE" id="PS50893"/>
    </source>
</evidence>